<organism evidence="2 3">
    <name type="scientific">Actinomadura vinacea</name>
    <dbReference type="NCBI Taxonomy" id="115336"/>
    <lineage>
        <taxon>Bacteria</taxon>
        <taxon>Bacillati</taxon>
        <taxon>Actinomycetota</taxon>
        <taxon>Actinomycetes</taxon>
        <taxon>Streptosporangiales</taxon>
        <taxon>Thermomonosporaceae</taxon>
        <taxon>Actinomadura</taxon>
    </lineage>
</organism>
<evidence type="ECO:0000256" key="1">
    <source>
        <dbReference type="SAM" id="MobiDB-lite"/>
    </source>
</evidence>
<feature type="compositionally biased region" description="Pro residues" evidence="1">
    <location>
        <begin position="88"/>
        <end position="98"/>
    </location>
</feature>
<accession>A0ABP5W2V7</accession>
<feature type="compositionally biased region" description="Low complexity" evidence="1">
    <location>
        <begin position="49"/>
        <end position="87"/>
    </location>
</feature>
<name>A0ABP5W2V7_9ACTN</name>
<sequence length="171" mass="16811">MRYRPSLIVPAGTKQEKLNKNLTTLLATASLGLIAFGTAACGGDDGEKAAPPSASGTATAPASPGQAPGAPSSGAPTAPGGDTAAPGGAPPPPPPPPGLQVVMIDAKGAKYGRQLVVDTTSQAVAQTGGKAPANFCESGYQKLVKEGAKFPAGKQPYMDACQQGVRQGSTG</sequence>
<comment type="caution">
    <text evidence="2">The sequence shown here is derived from an EMBL/GenBank/DDBJ whole genome shotgun (WGS) entry which is preliminary data.</text>
</comment>
<gene>
    <name evidence="2" type="ORF">GCM10010191_31420</name>
</gene>
<keyword evidence="3" id="KW-1185">Reference proteome</keyword>
<dbReference type="EMBL" id="BAAARW010000012">
    <property type="protein sequence ID" value="GAA2418391.1"/>
    <property type="molecule type" value="Genomic_DNA"/>
</dbReference>
<evidence type="ECO:0000313" key="3">
    <source>
        <dbReference type="Proteomes" id="UP001501231"/>
    </source>
</evidence>
<protein>
    <submittedName>
        <fullName evidence="2">Uncharacterized protein</fullName>
    </submittedName>
</protein>
<evidence type="ECO:0000313" key="2">
    <source>
        <dbReference type="EMBL" id="GAA2418391.1"/>
    </source>
</evidence>
<proteinExistence type="predicted"/>
<feature type="region of interest" description="Disordered" evidence="1">
    <location>
        <begin position="42"/>
        <end position="101"/>
    </location>
</feature>
<dbReference type="Proteomes" id="UP001501231">
    <property type="component" value="Unassembled WGS sequence"/>
</dbReference>
<reference evidence="3" key="1">
    <citation type="journal article" date="2019" name="Int. J. Syst. Evol. Microbiol.">
        <title>The Global Catalogue of Microorganisms (GCM) 10K type strain sequencing project: providing services to taxonomists for standard genome sequencing and annotation.</title>
        <authorList>
            <consortium name="The Broad Institute Genomics Platform"/>
            <consortium name="The Broad Institute Genome Sequencing Center for Infectious Disease"/>
            <person name="Wu L."/>
            <person name="Ma J."/>
        </authorList>
    </citation>
    <scope>NUCLEOTIDE SEQUENCE [LARGE SCALE GENOMIC DNA]</scope>
    <source>
        <strain evidence="3">JCM 3325</strain>
    </source>
</reference>